<evidence type="ECO:0000313" key="1">
    <source>
        <dbReference type="EMBL" id="RRA91105.1"/>
    </source>
</evidence>
<keyword evidence="2" id="KW-1185">Reference proteome</keyword>
<organism evidence="1 2">
    <name type="scientific">Paenimyroides viscosum</name>
    <dbReference type="NCBI Taxonomy" id="2488729"/>
    <lineage>
        <taxon>Bacteria</taxon>
        <taxon>Pseudomonadati</taxon>
        <taxon>Bacteroidota</taxon>
        <taxon>Flavobacteriia</taxon>
        <taxon>Flavobacteriales</taxon>
        <taxon>Flavobacteriaceae</taxon>
        <taxon>Paenimyroides</taxon>
    </lineage>
</organism>
<proteinExistence type="predicted"/>
<dbReference type="Proteomes" id="UP000268372">
    <property type="component" value="Unassembled WGS sequence"/>
</dbReference>
<dbReference type="AlphaFoldDB" id="A0A3P1AQC7"/>
<name>A0A3P1AQC7_9FLAO</name>
<evidence type="ECO:0000313" key="2">
    <source>
        <dbReference type="Proteomes" id="UP000268372"/>
    </source>
</evidence>
<sequence>MGSQNTLIDNDNSSFNLALDKLFNSDENLFIIGKAGTGKSTFLKYVVQKNIKKTIVLAPVNRQQKVDSLDT</sequence>
<gene>
    <name evidence="1" type="ORF">EG242_13110</name>
</gene>
<dbReference type="RefSeq" id="WP_124900315.1">
    <property type="nucleotide sequence ID" value="NZ_RQTJ01000038.1"/>
</dbReference>
<accession>A0A3P1AQC7</accession>
<reference evidence="1 2" key="1">
    <citation type="submission" date="2018-11" db="EMBL/GenBank/DDBJ databases">
        <title>Flavobacterium sp. nov., YIM 102796 draft genome.</title>
        <authorList>
            <person name="Li G."/>
            <person name="Jiang Y."/>
        </authorList>
    </citation>
    <scope>NUCLEOTIDE SEQUENCE [LARGE SCALE GENOMIC DNA]</scope>
    <source>
        <strain evidence="1 2">YIM 102796</strain>
    </source>
</reference>
<comment type="caution">
    <text evidence="1">The sequence shown here is derived from an EMBL/GenBank/DDBJ whole genome shotgun (WGS) entry which is preliminary data.</text>
</comment>
<dbReference type="SUPFAM" id="SSF52540">
    <property type="entry name" value="P-loop containing nucleoside triphosphate hydrolases"/>
    <property type="match status" value="1"/>
</dbReference>
<dbReference type="Gene3D" id="3.40.50.300">
    <property type="entry name" value="P-loop containing nucleotide triphosphate hydrolases"/>
    <property type="match status" value="1"/>
</dbReference>
<dbReference type="OrthoDB" id="9809379at2"/>
<dbReference type="EMBL" id="RQTJ01000038">
    <property type="protein sequence ID" value="RRA91105.1"/>
    <property type="molecule type" value="Genomic_DNA"/>
</dbReference>
<protein>
    <submittedName>
        <fullName evidence="1">Uncharacterized protein</fullName>
    </submittedName>
</protein>
<dbReference type="InterPro" id="IPR027417">
    <property type="entry name" value="P-loop_NTPase"/>
</dbReference>